<dbReference type="RefSeq" id="WP_218028175.1">
    <property type="nucleotide sequence ID" value="NZ_BEVZ01000006.1"/>
</dbReference>
<dbReference type="Pfam" id="PF07690">
    <property type="entry name" value="MFS_1"/>
    <property type="match status" value="1"/>
</dbReference>
<feature type="transmembrane region" description="Helical" evidence="1">
    <location>
        <begin position="329"/>
        <end position="348"/>
    </location>
</feature>
<feature type="transmembrane region" description="Helical" evidence="1">
    <location>
        <begin position="189"/>
        <end position="208"/>
    </location>
</feature>
<dbReference type="InterPro" id="IPR020846">
    <property type="entry name" value="MFS_dom"/>
</dbReference>
<accession>A0ABV2YF47</accession>
<protein>
    <submittedName>
        <fullName evidence="3">MFS transporter</fullName>
    </submittedName>
</protein>
<sequence>MITRSCPAPTGVAVRPRLVPAPYRRLFAAEGAAAFTGAGFLARLALAMSGVATVVMVSSTHGSYALAGLVTFASLITTLVTMPWLGRLVDRFGQARVAVPAAVWSSAWTAVLVVCAVLRAPAWALIAASVLSTTAPNVGAMARARWAEIHDGDAVAMHRANSFEQVLDEVCFVVGPVLAVGLATSVAPWAGKVCSLVLTLAGTLLFAAQRRTEPPVRAAAPGSAADGRSTAPLRQPGIQVMTLTFLCTGAVFGSLELVTVAFTESVGHGSLAGVVLGLQAAGSAVSGLLFGVVAWRGGPVRRFLAGVAGMAVLMLPLTFAGGLGALVPLMFLAGAATSPTMITGTGLVQELVPRERLNEGMTLTTTALLGGIALGSAVAGWFVERHGPGHGYALPAVAAVAALAVAAAGAALLRRGVRGVRVEPAALV</sequence>
<evidence type="ECO:0000313" key="4">
    <source>
        <dbReference type="Proteomes" id="UP001550850"/>
    </source>
</evidence>
<keyword evidence="1" id="KW-0472">Membrane</keyword>
<gene>
    <name evidence="3" type="ORF">AB0E65_08985</name>
</gene>
<feature type="domain" description="Major facilitator superfamily (MFS) profile" evidence="2">
    <location>
        <begin position="237"/>
        <end position="428"/>
    </location>
</feature>
<name>A0ABV2YF47_9ACTN</name>
<dbReference type="PANTHER" id="PTHR23542">
    <property type="match status" value="1"/>
</dbReference>
<feature type="transmembrane region" description="Helical" evidence="1">
    <location>
        <begin position="274"/>
        <end position="295"/>
    </location>
</feature>
<feature type="transmembrane region" description="Helical" evidence="1">
    <location>
        <begin position="64"/>
        <end position="85"/>
    </location>
</feature>
<keyword evidence="1" id="KW-0812">Transmembrane</keyword>
<evidence type="ECO:0000259" key="2">
    <source>
        <dbReference type="PROSITE" id="PS50850"/>
    </source>
</evidence>
<keyword evidence="1" id="KW-1133">Transmembrane helix</keyword>
<reference evidence="3 4" key="1">
    <citation type="submission" date="2024-06" db="EMBL/GenBank/DDBJ databases">
        <title>The Natural Products Discovery Center: Release of the First 8490 Sequenced Strains for Exploring Actinobacteria Biosynthetic Diversity.</title>
        <authorList>
            <person name="Kalkreuter E."/>
            <person name="Kautsar S.A."/>
            <person name="Yang D."/>
            <person name="Bader C.D."/>
            <person name="Teijaro C.N."/>
            <person name="Fluegel L."/>
            <person name="Davis C.M."/>
            <person name="Simpson J.R."/>
            <person name="Lauterbach L."/>
            <person name="Steele A.D."/>
            <person name="Gui C."/>
            <person name="Meng S."/>
            <person name="Li G."/>
            <person name="Viehrig K."/>
            <person name="Ye F."/>
            <person name="Su P."/>
            <person name="Kiefer A.F."/>
            <person name="Nichols A."/>
            <person name="Cepeda A.J."/>
            <person name="Yan W."/>
            <person name="Fan B."/>
            <person name="Jiang Y."/>
            <person name="Adhikari A."/>
            <person name="Zheng C.-J."/>
            <person name="Schuster L."/>
            <person name="Cowan T.M."/>
            <person name="Smanski M.J."/>
            <person name="Chevrette M.G."/>
            <person name="De Carvalho L.P.S."/>
            <person name="Shen B."/>
        </authorList>
    </citation>
    <scope>NUCLEOTIDE SEQUENCE [LARGE SCALE GENOMIC DNA]</scope>
    <source>
        <strain evidence="3 4">NPDC038104</strain>
    </source>
</reference>
<comment type="caution">
    <text evidence="3">The sequence shown here is derived from an EMBL/GenBank/DDBJ whole genome shotgun (WGS) entry which is preliminary data.</text>
</comment>
<evidence type="ECO:0000256" key="1">
    <source>
        <dbReference type="SAM" id="Phobius"/>
    </source>
</evidence>
<feature type="transmembrane region" description="Helical" evidence="1">
    <location>
        <begin position="238"/>
        <end position="262"/>
    </location>
</feature>
<feature type="transmembrane region" description="Helical" evidence="1">
    <location>
        <begin position="97"/>
        <end position="118"/>
    </location>
</feature>
<evidence type="ECO:0000313" key="3">
    <source>
        <dbReference type="EMBL" id="MEU3554344.1"/>
    </source>
</evidence>
<proteinExistence type="predicted"/>
<dbReference type="PANTHER" id="PTHR23542:SF1">
    <property type="entry name" value="MAJOR FACILITATOR SUPERFAMILY (MFS) PROFILE DOMAIN-CONTAINING PROTEIN"/>
    <property type="match status" value="1"/>
</dbReference>
<feature type="transmembrane region" description="Helical" evidence="1">
    <location>
        <begin position="360"/>
        <end position="383"/>
    </location>
</feature>
<feature type="transmembrane region" description="Helical" evidence="1">
    <location>
        <begin position="32"/>
        <end position="57"/>
    </location>
</feature>
<dbReference type="Proteomes" id="UP001550850">
    <property type="component" value="Unassembled WGS sequence"/>
</dbReference>
<dbReference type="PROSITE" id="PS50850">
    <property type="entry name" value="MFS"/>
    <property type="match status" value="1"/>
</dbReference>
<feature type="transmembrane region" description="Helical" evidence="1">
    <location>
        <begin position="389"/>
        <end position="413"/>
    </location>
</feature>
<organism evidence="3 4">
    <name type="scientific">Streptomyces fragilis</name>
    <dbReference type="NCBI Taxonomy" id="67301"/>
    <lineage>
        <taxon>Bacteria</taxon>
        <taxon>Bacillati</taxon>
        <taxon>Actinomycetota</taxon>
        <taxon>Actinomycetes</taxon>
        <taxon>Kitasatosporales</taxon>
        <taxon>Streptomycetaceae</taxon>
        <taxon>Streptomyces</taxon>
    </lineage>
</organism>
<feature type="transmembrane region" description="Helical" evidence="1">
    <location>
        <begin position="302"/>
        <end position="323"/>
    </location>
</feature>
<dbReference type="InterPro" id="IPR011701">
    <property type="entry name" value="MFS"/>
</dbReference>
<keyword evidence="4" id="KW-1185">Reference proteome</keyword>
<dbReference type="EMBL" id="JBEZUR010000009">
    <property type="protein sequence ID" value="MEU3554344.1"/>
    <property type="molecule type" value="Genomic_DNA"/>
</dbReference>